<evidence type="ECO:0000256" key="8">
    <source>
        <dbReference type="ARBA" id="ARBA00023014"/>
    </source>
</evidence>
<evidence type="ECO:0000256" key="9">
    <source>
        <dbReference type="ARBA" id="ARBA00023204"/>
    </source>
</evidence>
<dbReference type="SMART" id="SM00987">
    <property type="entry name" value="UreE_C"/>
    <property type="match status" value="1"/>
</dbReference>
<dbReference type="Pfam" id="PF03167">
    <property type="entry name" value="UDG"/>
    <property type="match status" value="1"/>
</dbReference>
<accession>A0A975CHV0</accession>
<reference evidence="12" key="1">
    <citation type="submission" date="2021-03" db="EMBL/GenBank/DDBJ databases">
        <title>Ottowia sp. 27C isolated from the cloaca of a Giant Asian pond turtle (Heosemys grandis).</title>
        <authorList>
            <person name="Spergser J."/>
            <person name="Busse H.-J."/>
        </authorList>
    </citation>
    <scope>NUCLEOTIDE SEQUENCE</scope>
    <source>
        <strain evidence="12">27C</strain>
    </source>
</reference>
<dbReference type="AlphaFoldDB" id="A0A975CHV0"/>
<dbReference type="CDD" id="cd10030">
    <property type="entry name" value="UDG-F4_TTUDGA_SPO1dp_like"/>
    <property type="match status" value="1"/>
</dbReference>
<feature type="compositionally biased region" description="Basic and acidic residues" evidence="10">
    <location>
        <begin position="370"/>
        <end position="379"/>
    </location>
</feature>
<feature type="region of interest" description="Disordered" evidence="10">
    <location>
        <begin position="1"/>
        <end position="25"/>
    </location>
</feature>
<feature type="region of interest" description="Disordered" evidence="10">
    <location>
        <begin position="363"/>
        <end position="393"/>
    </location>
</feature>
<dbReference type="InterPro" id="IPR005273">
    <property type="entry name" value="Ura-DNA_glyco_family4"/>
</dbReference>
<dbReference type="PANTHER" id="PTHR33693:SF9">
    <property type="entry name" value="TYPE-4 URACIL-DNA GLYCOSYLASE"/>
    <property type="match status" value="1"/>
</dbReference>
<dbReference type="InterPro" id="IPR023875">
    <property type="entry name" value="DNA_repair_put"/>
</dbReference>
<dbReference type="GO" id="GO:0006281">
    <property type="term" value="P:DNA repair"/>
    <property type="evidence" value="ECO:0007669"/>
    <property type="project" value="UniProtKB-KW"/>
</dbReference>
<name>A0A975CHV0_9BURK</name>
<evidence type="ECO:0000313" key="12">
    <source>
        <dbReference type="EMBL" id="QTD43663.1"/>
    </source>
</evidence>
<feature type="domain" description="Uracil-DNA glycosylase-like" evidence="11">
    <location>
        <begin position="434"/>
        <end position="589"/>
    </location>
</feature>
<dbReference type="GO" id="GO:0051539">
    <property type="term" value="F:4 iron, 4 sulfur cluster binding"/>
    <property type="evidence" value="ECO:0007669"/>
    <property type="project" value="UniProtKB-KW"/>
</dbReference>
<keyword evidence="8" id="KW-0411">Iron-sulfur</keyword>
<evidence type="ECO:0000313" key="13">
    <source>
        <dbReference type="Proteomes" id="UP000663903"/>
    </source>
</evidence>
<organism evidence="12 13">
    <name type="scientific">Ottowia testudinis</name>
    <dbReference type="NCBI Taxonomy" id="2816950"/>
    <lineage>
        <taxon>Bacteria</taxon>
        <taxon>Pseudomonadati</taxon>
        <taxon>Pseudomonadota</taxon>
        <taxon>Betaproteobacteria</taxon>
        <taxon>Burkholderiales</taxon>
        <taxon>Comamonadaceae</taxon>
        <taxon>Ottowia</taxon>
    </lineage>
</organism>
<keyword evidence="13" id="KW-1185">Reference proteome</keyword>
<keyword evidence="3" id="KW-0004">4Fe-4S</keyword>
<dbReference type="SMART" id="SM00986">
    <property type="entry name" value="UDG"/>
    <property type="match status" value="1"/>
</dbReference>
<dbReference type="PANTHER" id="PTHR33693">
    <property type="entry name" value="TYPE-5 URACIL-DNA GLYCOSYLASE"/>
    <property type="match status" value="1"/>
</dbReference>
<evidence type="ECO:0000256" key="6">
    <source>
        <dbReference type="ARBA" id="ARBA00022801"/>
    </source>
</evidence>
<comment type="similarity">
    <text evidence="1">Belongs to the uracil-DNA glycosylase (UDG) superfamily. Type 4 (UDGa) family.</text>
</comment>
<dbReference type="NCBIfam" id="TIGR03915">
    <property type="entry name" value="SAM_7_link_chp"/>
    <property type="match status" value="1"/>
</dbReference>
<dbReference type="Proteomes" id="UP000663903">
    <property type="component" value="Chromosome"/>
</dbReference>
<proteinExistence type="inferred from homology"/>
<dbReference type="KEGG" id="otd:J1M35_10830"/>
<dbReference type="NCBIfam" id="TIGR03914">
    <property type="entry name" value="UDG_fam_dom"/>
    <property type="match status" value="1"/>
</dbReference>
<dbReference type="GO" id="GO:0097506">
    <property type="term" value="F:deaminated base DNA N-glycosylase activity"/>
    <property type="evidence" value="ECO:0007669"/>
    <property type="project" value="UniProtKB-ARBA"/>
</dbReference>
<dbReference type="SUPFAM" id="SSF52141">
    <property type="entry name" value="Uracil-DNA glycosylase-like"/>
    <property type="match status" value="1"/>
</dbReference>
<dbReference type="EMBL" id="CP071796">
    <property type="protein sequence ID" value="QTD43663.1"/>
    <property type="molecule type" value="Genomic_DNA"/>
</dbReference>
<evidence type="ECO:0000256" key="4">
    <source>
        <dbReference type="ARBA" id="ARBA00022723"/>
    </source>
</evidence>
<keyword evidence="5" id="KW-0227">DNA damage</keyword>
<sequence>MSALAHPVAVAPPAGRQARDPADDTVAPTEAFNTFRRRARALLSSGVPPDRAAAEWRQWAARVDGTGSTSDLFAAADEAAAWDESALPTAAAPARPAPRLVVPSGFHAMAQRVVLHNDPARFDLLYRLLWRLQREPGLRHDPLDPDVLQLRQLARAVQRDAYKMRAFVRFRPLRESPADEATGIPHIVQEGDRAAAAGGFQSKKSRESLQTLASSLHKTEHPDVRATFIGDEAAAATIHVAWFEPAYQVLEAVAPWFARRFAGMRWAILTPARSVRWDPATAQFTYGPGAQRSDAPAPDAGEALWLTYYRHIFNPARLNLRLMQQHMPRRYWANLPEAAQISGLAADAQARTMAMLAQSAAGAEAAPLSDQERPSDIARRPAAHGTPNRPPQVIGFAAPAAHVAEPLETLAQLHAAVQRCAACPLAACATQAVNGRGPLGAALVLVGEQPGDQEDLAGEPFVGPAGQLLNQALAAAGLARESLFLTNAVRHFKHELRGKRRIHKTPGQRDAAACQPWLLREIDLVQPTALLALGATAARALLGPGTTLTDARGRWWPGPGGRPVRVTWHPAALLRLPEAERARTWPLWIEDLQLAAQGIPAQASKNPAGLRL</sequence>
<evidence type="ECO:0000256" key="1">
    <source>
        <dbReference type="ARBA" id="ARBA00006521"/>
    </source>
</evidence>
<dbReference type="Gene3D" id="3.40.470.10">
    <property type="entry name" value="Uracil-DNA glycosylase-like domain"/>
    <property type="match status" value="1"/>
</dbReference>
<keyword evidence="4" id="KW-0479">Metal-binding</keyword>
<dbReference type="InterPro" id="IPR036895">
    <property type="entry name" value="Uracil-DNA_glycosylase-like_sf"/>
</dbReference>
<keyword evidence="7" id="KW-0408">Iron</keyword>
<keyword evidence="9" id="KW-0234">DNA repair</keyword>
<dbReference type="InterPro" id="IPR051536">
    <property type="entry name" value="UDG_Type-4/5"/>
</dbReference>
<evidence type="ECO:0000256" key="7">
    <source>
        <dbReference type="ARBA" id="ARBA00023004"/>
    </source>
</evidence>
<evidence type="ECO:0000256" key="5">
    <source>
        <dbReference type="ARBA" id="ARBA00022763"/>
    </source>
</evidence>
<evidence type="ECO:0000256" key="10">
    <source>
        <dbReference type="SAM" id="MobiDB-lite"/>
    </source>
</evidence>
<dbReference type="Pfam" id="PF13566">
    <property type="entry name" value="DUF4130"/>
    <property type="match status" value="2"/>
</dbReference>
<protein>
    <recommendedName>
        <fullName evidence="2">Type-4 uracil-DNA glycosylase</fullName>
    </recommendedName>
</protein>
<evidence type="ECO:0000256" key="2">
    <source>
        <dbReference type="ARBA" id="ARBA00019403"/>
    </source>
</evidence>
<evidence type="ECO:0000259" key="11">
    <source>
        <dbReference type="SMART" id="SM00986"/>
    </source>
</evidence>
<dbReference type="GO" id="GO:0046872">
    <property type="term" value="F:metal ion binding"/>
    <property type="evidence" value="ECO:0007669"/>
    <property type="project" value="UniProtKB-KW"/>
</dbReference>
<keyword evidence="6" id="KW-0378">Hydrolase</keyword>
<gene>
    <name evidence="12" type="ORF">J1M35_10830</name>
</gene>
<dbReference type="InterPro" id="IPR025404">
    <property type="entry name" value="DUF4130"/>
</dbReference>
<dbReference type="RefSeq" id="WP_208007074.1">
    <property type="nucleotide sequence ID" value="NZ_CP071796.1"/>
</dbReference>
<evidence type="ECO:0000256" key="3">
    <source>
        <dbReference type="ARBA" id="ARBA00022485"/>
    </source>
</evidence>
<dbReference type="InterPro" id="IPR005122">
    <property type="entry name" value="Uracil-DNA_glycosylase-like"/>
</dbReference>